<feature type="region of interest" description="Disordered" evidence="1">
    <location>
        <begin position="1"/>
        <end position="20"/>
    </location>
</feature>
<evidence type="ECO:0000256" key="1">
    <source>
        <dbReference type="SAM" id="MobiDB-lite"/>
    </source>
</evidence>
<proteinExistence type="predicted"/>
<dbReference type="Pfam" id="PF22558">
    <property type="entry name" value="REase-ARP"/>
    <property type="match status" value="1"/>
</dbReference>
<reference evidence="2" key="1">
    <citation type="submission" date="2020-02" db="EMBL/GenBank/DDBJ databases">
        <authorList>
            <person name="Meier V. D."/>
        </authorList>
    </citation>
    <scope>NUCLEOTIDE SEQUENCE</scope>
    <source>
        <strain evidence="2">AVDCRST_MAG20</strain>
    </source>
</reference>
<protein>
    <submittedName>
        <fullName evidence="2">Uncharacterized protein</fullName>
    </submittedName>
</protein>
<dbReference type="AlphaFoldDB" id="A0A6J4IA39"/>
<evidence type="ECO:0000313" key="2">
    <source>
        <dbReference type="EMBL" id="CAA9244469.1"/>
    </source>
</evidence>
<dbReference type="InterPro" id="IPR054333">
    <property type="entry name" value="REase-ARP-assoc"/>
</dbReference>
<feature type="compositionally biased region" description="Basic and acidic residues" evidence="1">
    <location>
        <begin position="1"/>
        <end position="13"/>
    </location>
</feature>
<name>A0A6J4IA39_9ACTN</name>
<sequence>MKAPSFRDAERAHAAAWKQRTGTLTDEARLPAPYRDKGTEDLRAPYDFCLPAQHAERSLLPEVRQIALDLFAELRISWHDGSGGAPSNHLLSSQVQCVNALGQMVVEPDRLVRAFSEVLGTADVLEIEPGRYLTFEYIGPADFFGEAPLSGLRMRGAHCTSVDAAFLHRTTEGLVELVLLEWKYTEVYGRRKPAPKADEVRWGRYGRALEAADSPVDSKLLAFSDLLQEPFYQLVRQQLLAHELEKAHAHGADRVRVVHVLPERNLGYRQSLQPAHRRLGDCVSDVWQRLLRRPDRFVQLDSSLFRDPMITSDEYVDRYQD</sequence>
<accession>A0A6J4IA39</accession>
<gene>
    <name evidence="2" type="ORF">AVDCRST_MAG20-1898</name>
</gene>
<organism evidence="2">
    <name type="scientific">uncultured Acidimicrobiales bacterium</name>
    <dbReference type="NCBI Taxonomy" id="310071"/>
    <lineage>
        <taxon>Bacteria</taxon>
        <taxon>Bacillati</taxon>
        <taxon>Actinomycetota</taxon>
        <taxon>Acidimicrobiia</taxon>
        <taxon>Acidimicrobiales</taxon>
        <taxon>environmental samples</taxon>
    </lineage>
</organism>
<dbReference type="EMBL" id="CADCSY010000085">
    <property type="protein sequence ID" value="CAA9244469.1"/>
    <property type="molecule type" value="Genomic_DNA"/>
</dbReference>